<dbReference type="KEGG" id="prr:AT705_01080"/>
<dbReference type="RefSeq" id="WP_058795125.1">
    <property type="nucleotide sequence ID" value="NZ_CP013611.1"/>
</dbReference>
<dbReference type="EMBL" id="CP013611">
    <property type="protein sequence ID" value="ALU41635.1"/>
    <property type="molecule type" value="Genomic_DNA"/>
</dbReference>
<feature type="region of interest" description="Disordered" evidence="1">
    <location>
        <begin position="25"/>
        <end position="48"/>
    </location>
</feature>
<gene>
    <name evidence="2" type="ORF">AT705_01080</name>
</gene>
<proteinExistence type="predicted"/>
<dbReference type="Gene3D" id="2.60.40.10">
    <property type="entry name" value="Immunoglobulins"/>
    <property type="match status" value="1"/>
</dbReference>
<evidence type="ECO:0000313" key="2">
    <source>
        <dbReference type="EMBL" id="ALU41635.1"/>
    </source>
</evidence>
<dbReference type="AlphaFoldDB" id="A0A0U3GR07"/>
<evidence type="ECO:0008006" key="4">
    <source>
        <dbReference type="Google" id="ProtNLM"/>
    </source>
</evidence>
<dbReference type="InterPro" id="IPR013783">
    <property type="entry name" value="Ig-like_fold"/>
</dbReference>
<dbReference type="PROSITE" id="PS51257">
    <property type="entry name" value="PROKAR_LIPOPROTEIN"/>
    <property type="match status" value="1"/>
</dbReference>
<name>A0A0U3GR07_9GAMM</name>
<reference evidence="2 3" key="1">
    <citation type="submission" date="2015-12" db="EMBL/GenBank/DDBJ databases">
        <title>Complete genome sequence of Pseudoalteromonas rubra SCSIO 6842, harboring a conjugative plasmid.</title>
        <authorList>
            <person name="Li B."/>
            <person name="Wang X."/>
        </authorList>
    </citation>
    <scope>NUCLEOTIDE SEQUENCE [LARGE SCALE GENOMIC DNA]</scope>
    <source>
        <strain evidence="2 3">SCSIO 6842</strain>
    </source>
</reference>
<organism evidence="2 3">
    <name type="scientific">Pseudoalteromonas rubra</name>
    <dbReference type="NCBI Taxonomy" id="43658"/>
    <lineage>
        <taxon>Bacteria</taxon>
        <taxon>Pseudomonadati</taxon>
        <taxon>Pseudomonadota</taxon>
        <taxon>Gammaproteobacteria</taxon>
        <taxon>Alteromonadales</taxon>
        <taxon>Pseudoalteromonadaceae</taxon>
        <taxon>Pseudoalteromonas</taxon>
    </lineage>
</organism>
<sequence length="1280" mass="142585">MQVKQSIKRSVITALLGSALVTGCGGSSSSESPGSEGGSQNTNNNAPVLSVSGEQSILEQQAFTLNAAATDSDGSVVSLDWLYESDLITTVSKHQDGSATFTSEDIMADHQVVFTAVATDDKGATTKQAYPVTIKRRVASVTLNGIVTDEPIANASVSIEVAGQTKEVAADAQGTYSAQVTVDESEADALVRIVALGGADQTEVKFVSQLNSVSKLLVQAGEDKILSKDENFSVNVTNVTTAEYALLTRGDNTLSSDDGLSEALLNVDADEKLQLAALIKIVVDNDEYTLPEGVNSTLELVADKESAAQFEKEVESKDPTLIDQTRKEIIEDDELVSGKAGSMAGDYIIHSPAYRVNPVYHLQLDEAGTGSVAAMNQVSVKEWTQNEGVVQVLLTEPLVLERFQRTRSDEFGGWVVDESGQYVHDDVELKTTQLTLHLLADNAVFYTVELDSHAQEFVNGELNLGAELDNRRIINLQGKTKTLQVNTEELTGKTWYLDLDNFSNKAVYRPSVVTELVFNQDGSVTQLSEADTQYTSWTVQDTLLTLNYKHDEVEASKALWVTKSLSAGYQVVVLDNQSVTDFNDGQANSVWGWLIPEQNTPQVSSDSMVGRWTGFIGYSDNFHDMVVRPGLDVWIGLNDNRHDGRVEDGIFYREPYRVNEGRKEPVCVNSEGPCQAPYQFKYEFIAQAGNNYFVKRSFINNPGSAYEDDTQQSLIQYQYSPEYDYSGFSESAISGSVTFYSVSDMGLPTEVSIEERDGAFILKTLHGEYVVNFVDGKLSYELNGKTMYVEIVENLEIGLTVCIYDAALGCQENNKVNWYFTPQARPSYSFYLTDPERFSSRLIGFEYIQGGDVQLRLSNEDLVAVNLSTVDGTLVATPKDRVVSHTYVTADQVTVERVYNRVTFAELGGRANVVIHYDEYHDEQLVREYFYDYTLKKVHTSDSVPIEESSVTGDWLMSEARGKSGKFDAARYQFAPDGTGVKSILSDSTNMTFNWALNEDGNLIIEGDAGYRERLTLTKTLNVGYQYLLETSTDFTVRLGETVGFMVKQQQVEMSQDEYIGRWLYREGQDVEGYSLGMEIYEDMTVRFGTFTSSTQGRYVDGQFVRTAYQDTETGTYYRYCPPEQTNCVLQREMRYTPLAQDGDVVYLLRDYLTNNEGQIQYHSATIFAKEKQAAMAINEFTDYLAEFWLRDEANRIWHSSETTLPGGEQTFELRLDWQEAIPFKLQNGKIAITMPDGIDYLIEIVPGSNTKEGITFCQYPTGSECTADKHIKMFYVHTH</sequence>
<dbReference type="Proteomes" id="UP000069015">
    <property type="component" value="Chromosome 1"/>
</dbReference>
<evidence type="ECO:0000256" key="1">
    <source>
        <dbReference type="SAM" id="MobiDB-lite"/>
    </source>
</evidence>
<evidence type="ECO:0000313" key="3">
    <source>
        <dbReference type="Proteomes" id="UP000069015"/>
    </source>
</evidence>
<protein>
    <recommendedName>
        <fullName evidence="4">Ig-like domain-containing protein</fullName>
    </recommendedName>
</protein>
<accession>A0A0U3GR07</accession>